<dbReference type="SUPFAM" id="SSF69754">
    <property type="entry name" value="Ribosome binding protein Y (YfiA homologue)"/>
    <property type="match status" value="1"/>
</dbReference>
<dbReference type="InterPro" id="IPR003489">
    <property type="entry name" value="RHF/RaiA"/>
</dbReference>
<dbReference type="Proteomes" id="UP001595443">
    <property type="component" value="Unassembled WGS sequence"/>
</dbReference>
<gene>
    <name evidence="1" type="ORF">ACFOES_13805</name>
</gene>
<dbReference type="InterPro" id="IPR012340">
    <property type="entry name" value="NA-bd_OB-fold"/>
</dbReference>
<sequence>MRTHPIITWRNMDHSPAVDSIVNERIEALDKFHPNIIGCTVVIDAPQKRRVTGRGFDVRVQLEIPGPNLNVARHVRHGHAADDVIRAVNAAFTALEGRLKAKREVIGGVHVKHHPPELHGEIVELEDELGWGHLRADDGREVYFQRDSLVSGDWETLEIGDRLRFRERDGEKGAFATDVAVMART</sequence>
<comment type="caution">
    <text evidence="1">The sequence shown here is derived from an EMBL/GenBank/DDBJ whole genome shotgun (WGS) entry which is preliminary data.</text>
</comment>
<accession>A0ABV7AJY6</accession>
<evidence type="ECO:0000313" key="1">
    <source>
        <dbReference type="EMBL" id="MFC2969175.1"/>
    </source>
</evidence>
<organism evidence="1 2">
    <name type="scientific">Acidimangrovimonas pyrenivorans</name>
    <dbReference type="NCBI Taxonomy" id="2030798"/>
    <lineage>
        <taxon>Bacteria</taxon>
        <taxon>Pseudomonadati</taxon>
        <taxon>Pseudomonadota</taxon>
        <taxon>Alphaproteobacteria</taxon>
        <taxon>Rhodobacterales</taxon>
        <taxon>Paracoccaceae</taxon>
        <taxon>Acidimangrovimonas</taxon>
    </lineage>
</organism>
<evidence type="ECO:0000313" key="2">
    <source>
        <dbReference type="Proteomes" id="UP001595443"/>
    </source>
</evidence>
<name>A0ABV7AJY6_9RHOB</name>
<protein>
    <submittedName>
        <fullName evidence="1">HPF/RaiA family ribosome-associated protein</fullName>
    </submittedName>
</protein>
<dbReference type="SUPFAM" id="SSF50249">
    <property type="entry name" value="Nucleic acid-binding proteins"/>
    <property type="match status" value="1"/>
</dbReference>
<dbReference type="Gene3D" id="3.30.160.100">
    <property type="entry name" value="Ribosome hibernation promotion factor-like"/>
    <property type="match status" value="1"/>
</dbReference>
<dbReference type="Pfam" id="PF02482">
    <property type="entry name" value="Ribosomal_S30AE"/>
    <property type="match status" value="1"/>
</dbReference>
<dbReference type="InterPro" id="IPR036567">
    <property type="entry name" value="RHF-like"/>
</dbReference>
<dbReference type="Gene3D" id="2.40.50.140">
    <property type="entry name" value="Nucleic acid-binding proteins"/>
    <property type="match status" value="1"/>
</dbReference>
<dbReference type="EMBL" id="JBHRSK010000010">
    <property type="protein sequence ID" value="MFC2969175.1"/>
    <property type="molecule type" value="Genomic_DNA"/>
</dbReference>
<keyword evidence="2" id="KW-1185">Reference proteome</keyword>
<reference evidence="2" key="1">
    <citation type="journal article" date="2019" name="Int. J. Syst. Evol. Microbiol.">
        <title>The Global Catalogue of Microorganisms (GCM) 10K type strain sequencing project: providing services to taxonomists for standard genome sequencing and annotation.</title>
        <authorList>
            <consortium name="The Broad Institute Genomics Platform"/>
            <consortium name="The Broad Institute Genome Sequencing Center for Infectious Disease"/>
            <person name="Wu L."/>
            <person name="Ma J."/>
        </authorList>
    </citation>
    <scope>NUCLEOTIDE SEQUENCE [LARGE SCALE GENOMIC DNA]</scope>
    <source>
        <strain evidence="2">KCTC 62192</strain>
    </source>
</reference>
<dbReference type="RefSeq" id="WP_377833880.1">
    <property type="nucleotide sequence ID" value="NZ_JBHRSK010000010.1"/>
</dbReference>
<proteinExistence type="predicted"/>